<dbReference type="PANTHER" id="PTHR45786">
    <property type="entry name" value="DNA BINDING PROTEIN-LIKE"/>
    <property type="match status" value="1"/>
</dbReference>
<dbReference type="Proteomes" id="UP000434276">
    <property type="component" value="Unassembled WGS sequence"/>
</dbReference>
<dbReference type="OrthoDB" id="1113397at2759"/>
<reference evidence="2 3" key="1">
    <citation type="submission" date="2019-12" db="EMBL/GenBank/DDBJ databases">
        <authorList>
            <person name="Jiao W.-B."/>
            <person name="Schneeberger K."/>
        </authorList>
    </citation>
    <scope>NUCLEOTIDE SEQUENCE [LARGE SCALE GENOMIC DNA]</scope>
    <source>
        <strain evidence="3">cv. C24</strain>
    </source>
</reference>
<dbReference type="EMBL" id="CACSHJ010000096">
    <property type="protein sequence ID" value="CAA0408791.1"/>
    <property type="molecule type" value="Genomic_DNA"/>
</dbReference>
<evidence type="ECO:0000313" key="2">
    <source>
        <dbReference type="EMBL" id="CAA0408791.1"/>
    </source>
</evidence>
<feature type="region of interest" description="Disordered" evidence="1">
    <location>
        <begin position="1"/>
        <end position="119"/>
    </location>
</feature>
<accession>A0A5S9YD64</accession>
<protein>
    <recommendedName>
        <fullName evidence="4">Helitron helicase-like domain-containing protein</fullName>
    </recommendedName>
</protein>
<evidence type="ECO:0008006" key="4">
    <source>
        <dbReference type="Google" id="ProtNLM"/>
    </source>
</evidence>
<gene>
    <name evidence="2" type="ORF">C24_LOCUS25082</name>
</gene>
<organism evidence="2 3">
    <name type="scientific">Arabidopsis thaliana</name>
    <name type="common">Mouse-ear cress</name>
    <dbReference type="NCBI Taxonomy" id="3702"/>
    <lineage>
        <taxon>Eukaryota</taxon>
        <taxon>Viridiplantae</taxon>
        <taxon>Streptophyta</taxon>
        <taxon>Embryophyta</taxon>
        <taxon>Tracheophyta</taxon>
        <taxon>Spermatophyta</taxon>
        <taxon>Magnoliopsida</taxon>
        <taxon>eudicotyledons</taxon>
        <taxon>Gunneridae</taxon>
        <taxon>Pentapetalae</taxon>
        <taxon>rosids</taxon>
        <taxon>malvids</taxon>
        <taxon>Brassicales</taxon>
        <taxon>Brassicaceae</taxon>
        <taxon>Camelineae</taxon>
        <taxon>Arabidopsis</taxon>
    </lineage>
</organism>
<dbReference type="PANTHER" id="PTHR45786:SF74">
    <property type="entry name" value="ATP-DEPENDENT DNA HELICASE"/>
    <property type="match status" value="1"/>
</dbReference>
<dbReference type="AlphaFoldDB" id="A0A5S9YD64"/>
<evidence type="ECO:0000256" key="1">
    <source>
        <dbReference type="SAM" id="MobiDB-lite"/>
    </source>
</evidence>
<sequence length="413" mass="46662">MDSTLPFNETDRTNQEIHPSSPGEAPKRKRQQTKPPTVKEIGHINQHIEIQEAHKLGSSDAISTNEIGESSRRTRRPAKPPTNSKLRGESVGRKRRATNPPTNAQKKSKSNGKRRRRFPAINELVDCQHCRALMWQAESTNKTKDKSKLTFSLCCHAGRVSLPRVKKTPQFLDVLLKTSATFRQNIRRVNSAFAFTSTGAKVDESINNKPGPYTYRVHGQNCHRLGSLLPTPGEQPKYSQMYIFDTANEVKNRIRSLTGSISSTSLDEKVVSGLKEMLDSTNDLTKIYRSARDRYESGKPTDLTIRLVGQRHRGKQYDLPRSEEIAGLIVGDLSSTTGARDIILELQSNDLQRISELHPLYMALQYPLLFPYGEDGYHVIFHTQLQIRRLSKGNVSPCLSIMLIKSKQDYLKV</sequence>
<evidence type="ECO:0000313" key="3">
    <source>
        <dbReference type="Proteomes" id="UP000434276"/>
    </source>
</evidence>
<feature type="compositionally biased region" description="Basic residues" evidence="1">
    <location>
        <begin position="106"/>
        <end position="118"/>
    </location>
</feature>
<proteinExistence type="predicted"/>
<name>A0A5S9YD64_ARATH</name>